<evidence type="ECO:0000256" key="4">
    <source>
        <dbReference type="PROSITE-ProRule" id="PRU00182"/>
    </source>
</evidence>
<dbReference type="InterPro" id="IPR006224">
    <property type="entry name" value="PsdUridine_synth_RluA-like_CS"/>
</dbReference>
<comment type="function">
    <text evidence="5">Responsible for synthesis of pseudouridine from uracil.</text>
</comment>
<dbReference type="InterPro" id="IPR020103">
    <property type="entry name" value="PsdUridine_synth_cat_dom_sf"/>
</dbReference>
<dbReference type="Gene3D" id="3.30.2350.10">
    <property type="entry name" value="Pseudouridine synthase"/>
    <property type="match status" value="1"/>
</dbReference>
<feature type="active site" evidence="3">
    <location>
        <position position="139"/>
    </location>
</feature>
<comment type="caution">
    <text evidence="7">The sequence shown here is derived from an EMBL/GenBank/DDBJ whole genome shotgun (WGS) entry which is preliminary data.</text>
</comment>
<reference evidence="7 8" key="1">
    <citation type="journal article" date="2013" name="Genome Announc.">
        <title>Draft Genome Sequence of Desulfotignum phosphitoxidans DSM 13687 Strain FiPS-3.</title>
        <authorList>
            <person name="Poehlein A."/>
            <person name="Daniel R."/>
            <person name="Simeonova D.D."/>
        </authorList>
    </citation>
    <scope>NUCLEOTIDE SEQUENCE [LARGE SCALE GENOMIC DNA]</scope>
    <source>
        <strain evidence="7 8">DSM 13687</strain>
    </source>
</reference>
<evidence type="ECO:0000313" key="7">
    <source>
        <dbReference type="EMBL" id="EMS79661.1"/>
    </source>
</evidence>
<dbReference type="GO" id="GO:0120159">
    <property type="term" value="F:rRNA pseudouridine synthase activity"/>
    <property type="evidence" value="ECO:0007669"/>
    <property type="project" value="UniProtKB-ARBA"/>
</dbReference>
<dbReference type="AlphaFoldDB" id="S0G5U7"/>
<gene>
    <name evidence="7" type="primary">rluD</name>
    <name evidence="7" type="ORF">Dpo_4c02120</name>
</gene>
<dbReference type="SMART" id="SM00363">
    <property type="entry name" value="S4"/>
    <property type="match status" value="1"/>
</dbReference>
<evidence type="ECO:0000313" key="8">
    <source>
        <dbReference type="Proteomes" id="UP000014216"/>
    </source>
</evidence>
<proteinExistence type="inferred from homology"/>
<dbReference type="RefSeq" id="WP_006965914.1">
    <property type="nucleotide sequence ID" value="NZ_APJX01000004.1"/>
</dbReference>
<dbReference type="GO" id="GO:0000455">
    <property type="term" value="P:enzyme-directed rRNA pseudouridine synthesis"/>
    <property type="evidence" value="ECO:0007669"/>
    <property type="project" value="TreeGrafter"/>
</dbReference>
<accession>S0G5U7</accession>
<dbReference type="CDD" id="cd02869">
    <property type="entry name" value="PseudoU_synth_RluA_like"/>
    <property type="match status" value="1"/>
</dbReference>
<organism evidence="7 8">
    <name type="scientific">Desulfotignum phosphitoxidans DSM 13687</name>
    <dbReference type="NCBI Taxonomy" id="1286635"/>
    <lineage>
        <taxon>Bacteria</taxon>
        <taxon>Pseudomonadati</taxon>
        <taxon>Thermodesulfobacteriota</taxon>
        <taxon>Desulfobacteria</taxon>
        <taxon>Desulfobacterales</taxon>
        <taxon>Desulfobacteraceae</taxon>
        <taxon>Desulfotignum</taxon>
    </lineage>
</organism>
<dbReference type="PATRIC" id="fig|1286635.3.peg.2249"/>
<dbReference type="Pfam" id="PF01479">
    <property type="entry name" value="S4"/>
    <property type="match status" value="1"/>
</dbReference>
<comment type="similarity">
    <text evidence="1 5">Belongs to the pseudouridine synthase RluA family.</text>
</comment>
<protein>
    <recommendedName>
        <fullName evidence="5">Pseudouridine synthase</fullName>
        <ecNumber evidence="5">5.4.99.-</ecNumber>
    </recommendedName>
</protein>
<keyword evidence="2 5" id="KW-0413">Isomerase</keyword>
<dbReference type="Pfam" id="PF00849">
    <property type="entry name" value="PseudoU_synth_2"/>
    <property type="match status" value="1"/>
</dbReference>
<sequence>MKIDLIISLSSAGQRLDTLVAQTVSACSRSRAAAAINNQEIRVSGQRKRPGYRVKKGDRVCGEMRLEQSEKNLKPDAQPLDVVHSDPYIILVNKPAGLVVHPGAGHDNNTLVNRLIHHFPDLDQVGTDPTRPGIVHRLDKDTSGLILVARTRHSLEFLQKEFKYHRVKKTYLALVSGRDLAGTGEVDRPVGRHPTHRKRMCVNVDTGRHARTGWQVLQRFDNACLVSVQLYTGRTHQIRVHFYDMDSPLLGDRTYQFRRNRTGRQAYPRHMLHAWQIEFNHPYSGQKFRFAVDPPKDFIRVAASLAHRVSDDSQKVWEQLISGRPV</sequence>
<dbReference type="NCBIfam" id="TIGR00005">
    <property type="entry name" value="rluA_subfam"/>
    <property type="match status" value="1"/>
</dbReference>
<dbReference type="EC" id="5.4.99.-" evidence="5"/>
<dbReference type="GO" id="GO:0003723">
    <property type="term" value="F:RNA binding"/>
    <property type="evidence" value="ECO:0007669"/>
    <property type="project" value="UniProtKB-KW"/>
</dbReference>
<name>S0G5U7_9BACT</name>
<keyword evidence="8" id="KW-1185">Reference proteome</keyword>
<comment type="catalytic activity">
    <reaction evidence="5">
        <text>a uridine in RNA = a pseudouridine in RNA</text>
        <dbReference type="Rhea" id="RHEA:48348"/>
        <dbReference type="Rhea" id="RHEA-COMP:12068"/>
        <dbReference type="Rhea" id="RHEA-COMP:12069"/>
        <dbReference type="ChEBI" id="CHEBI:65314"/>
        <dbReference type="ChEBI" id="CHEBI:65315"/>
    </reaction>
</comment>
<dbReference type="PANTHER" id="PTHR21600:SF44">
    <property type="entry name" value="RIBOSOMAL LARGE SUBUNIT PSEUDOURIDINE SYNTHASE D"/>
    <property type="match status" value="1"/>
</dbReference>
<dbReference type="SUPFAM" id="SSF55120">
    <property type="entry name" value="Pseudouridine synthase"/>
    <property type="match status" value="1"/>
</dbReference>
<evidence type="ECO:0000259" key="6">
    <source>
        <dbReference type="SMART" id="SM00363"/>
    </source>
</evidence>
<evidence type="ECO:0000256" key="3">
    <source>
        <dbReference type="PIRSR" id="PIRSR606225-1"/>
    </source>
</evidence>
<dbReference type="SUPFAM" id="SSF55174">
    <property type="entry name" value="Alpha-L RNA-binding motif"/>
    <property type="match status" value="1"/>
</dbReference>
<evidence type="ECO:0000256" key="1">
    <source>
        <dbReference type="ARBA" id="ARBA00010876"/>
    </source>
</evidence>
<feature type="domain" description="RNA-binding S4" evidence="6">
    <location>
        <begin position="14"/>
        <end position="74"/>
    </location>
</feature>
<dbReference type="Proteomes" id="UP000014216">
    <property type="component" value="Unassembled WGS sequence"/>
</dbReference>
<dbReference type="EMBL" id="APJX01000004">
    <property type="protein sequence ID" value="EMS79661.1"/>
    <property type="molecule type" value="Genomic_DNA"/>
</dbReference>
<evidence type="ECO:0000256" key="2">
    <source>
        <dbReference type="ARBA" id="ARBA00023235"/>
    </source>
</evidence>
<keyword evidence="4" id="KW-0694">RNA-binding</keyword>
<dbReference type="Gene3D" id="3.10.290.10">
    <property type="entry name" value="RNA-binding S4 domain"/>
    <property type="match status" value="1"/>
</dbReference>
<dbReference type="PROSITE" id="PS50889">
    <property type="entry name" value="S4"/>
    <property type="match status" value="1"/>
</dbReference>
<dbReference type="InterPro" id="IPR050188">
    <property type="entry name" value="RluA_PseudoU_synthase"/>
</dbReference>
<dbReference type="InterPro" id="IPR036986">
    <property type="entry name" value="S4_RNA-bd_sf"/>
</dbReference>
<dbReference type="InterPro" id="IPR002942">
    <property type="entry name" value="S4_RNA-bd"/>
</dbReference>
<dbReference type="PANTHER" id="PTHR21600">
    <property type="entry name" value="MITOCHONDRIAL RNA PSEUDOURIDINE SYNTHASE"/>
    <property type="match status" value="1"/>
</dbReference>
<dbReference type="PROSITE" id="PS01129">
    <property type="entry name" value="PSI_RLU"/>
    <property type="match status" value="1"/>
</dbReference>
<evidence type="ECO:0000256" key="5">
    <source>
        <dbReference type="RuleBase" id="RU362028"/>
    </source>
</evidence>
<dbReference type="InterPro" id="IPR006225">
    <property type="entry name" value="PsdUridine_synth_RluC/D"/>
</dbReference>
<dbReference type="InterPro" id="IPR006145">
    <property type="entry name" value="PsdUridine_synth_RsuA/RluA"/>
</dbReference>